<accession>A0AC34Q4F3</accession>
<organism evidence="1 2">
    <name type="scientific">Panagrolaimus sp. JU765</name>
    <dbReference type="NCBI Taxonomy" id="591449"/>
    <lineage>
        <taxon>Eukaryota</taxon>
        <taxon>Metazoa</taxon>
        <taxon>Ecdysozoa</taxon>
        <taxon>Nematoda</taxon>
        <taxon>Chromadorea</taxon>
        <taxon>Rhabditida</taxon>
        <taxon>Tylenchina</taxon>
        <taxon>Panagrolaimomorpha</taxon>
        <taxon>Panagrolaimoidea</taxon>
        <taxon>Panagrolaimidae</taxon>
        <taxon>Panagrolaimus</taxon>
    </lineage>
</organism>
<reference evidence="2" key="1">
    <citation type="submission" date="2022-11" db="UniProtKB">
        <authorList>
            <consortium name="WormBaseParasite"/>
        </authorList>
    </citation>
    <scope>IDENTIFICATION</scope>
</reference>
<dbReference type="WBParaSite" id="JU765_v2.g12885.t1">
    <property type="protein sequence ID" value="JU765_v2.g12885.t1"/>
    <property type="gene ID" value="JU765_v2.g12885"/>
</dbReference>
<proteinExistence type="predicted"/>
<sequence length="119" mass="13533">MFKVPSNLIAPFSKLNTDPLDDKFDRLSSAISVYILVFCCLLAGTKLYVGEPIQCFSPANVPGTWHDFYTAYCFIQPKSKIPKNFTVDYDDHKNLDSEVAFYPVCLLFTSILSIITMRF</sequence>
<evidence type="ECO:0000313" key="2">
    <source>
        <dbReference type="WBParaSite" id="JU765_v2.g12885.t1"/>
    </source>
</evidence>
<evidence type="ECO:0000313" key="1">
    <source>
        <dbReference type="Proteomes" id="UP000887576"/>
    </source>
</evidence>
<dbReference type="Proteomes" id="UP000887576">
    <property type="component" value="Unplaced"/>
</dbReference>
<protein>
    <submittedName>
        <fullName evidence="2">Innexin</fullName>
    </submittedName>
</protein>
<name>A0AC34Q4F3_9BILA</name>